<evidence type="ECO:0000313" key="2">
    <source>
        <dbReference type="Proteomes" id="UP000277212"/>
    </source>
</evidence>
<accession>A0A3M2RZN3</accession>
<dbReference type="Proteomes" id="UP000277212">
    <property type="component" value="Unassembled WGS sequence"/>
</dbReference>
<reference evidence="1 2" key="1">
    <citation type="submission" date="2017-06" db="EMBL/GenBank/DDBJ databases">
        <title>Comparative genomic analysis of Ambrosia Fusariam Clade fungi.</title>
        <authorList>
            <person name="Stajich J.E."/>
            <person name="Carrillo J."/>
            <person name="Kijimoto T."/>
            <person name="Eskalen A."/>
            <person name="O'Donnell K."/>
            <person name="Kasson M."/>
        </authorList>
    </citation>
    <scope>NUCLEOTIDE SEQUENCE [LARGE SCALE GENOMIC DNA]</scope>
    <source>
        <strain evidence="1">UCR3666</strain>
    </source>
</reference>
<keyword evidence="2" id="KW-1185">Reference proteome</keyword>
<evidence type="ECO:0000313" key="1">
    <source>
        <dbReference type="EMBL" id="RMJ10744.1"/>
    </source>
</evidence>
<sequence>MHLDTIKHPSAAPAMSDALAEQHNLANYDKSLRRPGTSASPSKMKSQIIIAVLIAATSASANCIQKNGEHCEWFGSSPFCGSSKSKYGDKDSAGRVLRHTTESFNCGHACSFEHGYISEDCYIDYGYPCLSGYKRLWCYPN</sequence>
<organism evidence="1 2">
    <name type="scientific">Fusarium kuroshium</name>
    <dbReference type="NCBI Taxonomy" id="2010991"/>
    <lineage>
        <taxon>Eukaryota</taxon>
        <taxon>Fungi</taxon>
        <taxon>Dikarya</taxon>
        <taxon>Ascomycota</taxon>
        <taxon>Pezizomycotina</taxon>
        <taxon>Sordariomycetes</taxon>
        <taxon>Hypocreomycetidae</taxon>
        <taxon>Hypocreales</taxon>
        <taxon>Nectriaceae</taxon>
        <taxon>Fusarium</taxon>
        <taxon>Fusarium solani species complex</taxon>
    </lineage>
</organism>
<protein>
    <submittedName>
        <fullName evidence="1">Uncharacterized protein</fullName>
    </submittedName>
</protein>
<dbReference type="EMBL" id="NKUJ01000192">
    <property type="protein sequence ID" value="RMJ10744.1"/>
    <property type="molecule type" value="Genomic_DNA"/>
</dbReference>
<proteinExistence type="predicted"/>
<dbReference type="OrthoDB" id="4965594at2759"/>
<comment type="caution">
    <text evidence="1">The sequence shown here is derived from an EMBL/GenBank/DDBJ whole genome shotgun (WGS) entry which is preliminary data.</text>
</comment>
<dbReference type="AlphaFoldDB" id="A0A3M2RZN3"/>
<name>A0A3M2RZN3_9HYPO</name>
<gene>
    <name evidence="1" type="ORF">CDV36_009618</name>
</gene>